<keyword evidence="5" id="KW-0793">Thylakoid</keyword>
<dbReference type="InterPro" id="IPR038255">
    <property type="entry name" value="PBS_linker_sf"/>
</dbReference>
<dbReference type="PANTHER" id="PTHR34011:SF6">
    <property type="entry name" value="PHYCOBILIPROTEIN APCE"/>
    <property type="match status" value="1"/>
</dbReference>
<evidence type="ECO:0000259" key="8">
    <source>
        <dbReference type="PROSITE" id="PS51441"/>
    </source>
</evidence>
<dbReference type="InterPro" id="IPR008213">
    <property type="entry name" value="CpcD-like_dom"/>
</dbReference>
<dbReference type="EMBL" id="JAALHA020000026">
    <property type="protein sequence ID" value="MDR9899620.1"/>
    <property type="molecule type" value="Genomic_DNA"/>
</dbReference>
<accession>A0AAP5IDE6</accession>
<gene>
    <name evidence="10" type="ORF">G7B40_034440</name>
</gene>
<dbReference type="Gene3D" id="1.10.3130.20">
    <property type="entry name" value="Phycobilisome linker domain"/>
    <property type="match status" value="1"/>
</dbReference>
<keyword evidence="3" id="KW-0042">Antenna complex</keyword>
<evidence type="ECO:0000256" key="1">
    <source>
        <dbReference type="ARBA" id="ARBA00004445"/>
    </source>
</evidence>
<comment type="similarity">
    <text evidence="7">Belongs to the phycobilisome linker protein family.</text>
</comment>
<keyword evidence="6" id="KW-0472">Membrane</keyword>
<dbReference type="Pfam" id="PF01383">
    <property type="entry name" value="CpcD"/>
    <property type="match status" value="1"/>
</dbReference>
<keyword evidence="11" id="KW-1185">Reference proteome</keyword>
<name>A0AAP5IDE6_9CYAN</name>
<dbReference type="InterPro" id="IPR001297">
    <property type="entry name" value="PBS_linker_dom"/>
</dbReference>
<keyword evidence="2" id="KW-0602">Photosynthesis</keyword>
<dbReference type="PROSITE" id="PS51445">
    <property type="entry name" value="PBS_LINKER"/>
    <property type="match status" value="1"/>
</dbReference>
<feature type="domain" description="CpcD-like" evidence="8">
    <location>
        <begin position="204"/>
        <end position="254"/>
    </location>
</feature>
<dbReference type="SMART" id="SM01094">
    <property type="entry name" value="CpcD"/>
    <property type="match status" value="1"/>
</dbReference>
<evidence type="ECO:0000256" key="6">
    <source>
        <dbReference type="ARBA" id="ARBA00023136"/>
    </source>
</evidence>
<dbReference type="PIRSF" id="PIRSF005898">
    <property type="entry name" value="Phycobilisome_CpeC/CpcI"/>
    <property type="match status" value="1"/>
</dbReference>
<dbReference type="Proteomes" id="UP000667802">
    <property type="component" value="Unassembled WGS sequence"/>
</dbReference>
<dbReference type="InterPro" id="IPR016470">
    <property type="entry name" value="Phycobilisome"/>
</dbReference>
<keyword evidence="4 7" id="KW-0605">Phycobilisome</keyword>
<evidence type="ECO:0000256" key="5">
    <source>
        <dbReference type="ARBA" id="ARBA00023078"/>
    </source>
</evidence>
<dbReference type="Pfam" id="PF00427">
    <property type="entry name" value="PBS_linker_poly"/>
    <property type="match status" value="1"/>
</dbReference>
<dbReference type="PANTHER" id="PTHR34011">
    <property type="entry name" value="PHYCOBILISOME 32.1 KDA LINKER POLYPEPTIDE, PHYCOCYANIN-ASSOCIATED, ROD 2-RELATED"/>
    <property type="match status" value="1"/>
</dbReference>
<evidence type="ECO:0000259" key="9">
    <source>
        <dbReference type="PROSITE" id="PS51445"/>
    </source>
</evidence>
<comment type="subcellular location">
    <subcellularLocation>
        <location evidence="1">Cellular thylakoid membrane</location>
        <topology evidence="1">Peripheral membrane protein</topology>
        <orientation evidence="1">Cytoplasmic side</orientation>
    </subcellularLocation>
</comment>
<evidence type="ECO:0000256" key="3">
    <source>
        <dbReference type="ARBA" id="ARBA00022549"/>
    </source>
</evidence>
<comment type="caution">
    <text evidence="10">The sequence shown here is derived from an EMBL/GenBank/DDBJ whole genome shotgun (WGS) entry which is preliminary data.</text>
</comment>
<dbReference type="GO" id="GO:0031676">
    <property type="term" value="C:plasma membrane-derived thylakoid membrane"/>
    <property type="evidence" value="ECO:0007669"/>
    <property type="project" value="UniProtKB-SubCell"/>
</dbReference>
<dbReference type="AlphaFoldDB" id="A0AAP5IDE6"/>
<dbReference type="GO" id="GO:0030089">
    <property type="term" value="C:phycobilisome"/>
    <property type="evidence" value="ECO:0007669"/>
    <property type="project" value="UniProtKB-UniRule"/>
</dbReference>
<evidence type="ECO:0000313" key="10">
    <source>
        <dbReference type="EMBL" id="MDR9899620.1"/>
    </source>
</evidence>
<dbReference type="RefSeq" id="WP_208345917.1">
    <property type="nucleotide sequence ID" value="NZ_CAWQFN010000774.1"/>
</dbReference>
<reference evidence="11" key="1">
    <citation type="journal article" date="2021" name="Science">
        <title>Hunting the eagle killer: A cyanobacterial neurotoxin causes vacuolar myelinopathy.</title>
        <authorList>
            <person name="Breinlinger S."/>
            <person name="Phillips T.J."/>
            <person name="Haram B.N."/>
            <person name="Mares J."/>
            <person name="Martinez Yerena J.A."/>
            <person name="Hrouzek P."/>
            <person name="Sobotka R."/>
            <person name="Henderson W.M."/>
            <person name="Schmieder P."/>
            <person name="Williams S.M."/>
            <person name="Lauderdale J.D."/>
            <person name="Wilde H.D."/>
            <person name="Gerrin W."/>
            <person name="Kust A."/>
            <person name="Washington J.W."/>
            <person name="Wagner C."/>
            <person name="Geier B."/>
            <person name="Liebeke M."/>
            <person name="Enke H."/>
            <person name="Niedermeyer T.H.J."/>
            <person name="Wilde S.B."/>
        </authorList>
    </citation>
    <scope>NUCLEOTIDE SEQUENCE [LARGE SCALE GENOMIC DNA]</scope>
    <source>
        <strain evidence="11">Thurmond2011</strain>
    </source>
</reference>
<dbReference type="GO" id="GO:0015979">
    <property type="term" value="P:photosynthesis"/>
    <property type="evidence" value="ECO:0007669"/>
    <property type="project" value="UniProtKB-KW"/>
</dbReference>
<evidence type="ECO:0000256" key="7">
    <source>
        <dbReference type="PROSITE-ProRule" id="PRU00775"/>
    </source>
</evidence>
<sequence length="255" mass="28049">MATLTPGFVSDPVKLRPSPSEDELEVVIRAVYKQVLGNANLFSAQRLYTAESSLKNGDITVRGFVRMVAQSELYKSLFFEGNPPYRFIELNCKHLLGRAPLDQTEISKHVQIYSEQGYAADIDSYINSEEYTQKFGENVVPYPCSIRSQTGVKNNVFNQTVSLLGGFATSDSSKQAQLISTLAANLPQKIKVSTSKGGASSPTTKRFRIAVSKGGFTPITRRSNTTYTVGYAQLSQKIQNIQKMGGKILSITELV</sequence>
<evidence type="ECO:0000256" key="4">
    <source>
        <dbReference type="ARBA" id="ARBA00022738"/>
    </source>
</evidence>
<proteinExistence type="inferred from homology"/>
<evidence type="ECO:0000256" key="2">
    <source>
        <dbReference type="ARBA" id="ARBA00022531"/>
    </source>
</evidence>
<organism evidence="10 11">
    <name type="scientific">Aetokthonos hydrillicola Thurmond2011</name>
    <dbReference type="NCBI Taxonomy" id="2712845"/>
    <lineage>
        <taxon>Bacteria</taxon>
        <taxon>Bacillati</taxon>
        <taxon>Cyanobacteriota</taxon>
        <taxon>Cyanophyceae</taxon>
        <taxon>Nostocales</taxon>
        <taxon>Hapalosiphonaceae</taxon>
        <taxon>Aetokthonos</taxon>
    </lineage>
</organism>
<dbReference type="PROSITE" id="PS51441">
    <property type="entry name" value="CPCD_LIKE"/>
    <property type="match status" value="1"/>
</dbReference>
<evidence type="ECO:0000313" key="11">
    <source>
        <dbReference type="Proteomes" id="UP000667802"/>
    </source>
</evidence>
<protein>
    <submittedName>
        <fullName evidence="10">Phycobilisome rod-core linker polypeptide</fullName>
    </submittedName>
</protein>
<feature type="domain" description="PBS-linker" evidence="9">
    <location>
        <begin position="1"/>
        <end position="172"/>
    </location>
</feature>